<evidence type="ECO:0000256" key="2">
    <source>
        <dbReference type="ARBA" id="ARBA00022729"/>
    </source>
</evidence>
<evidence type="ECO:0000256" key="3">
    <source>
        <dbReference type="SAM" id="SignalP"/>
    </source>
</evidence>
<comment type="caution">
    <text evidence="5">The sequence shown here is derived from an EMBL/GenBank/DDBJ whole genome shotgun (WGS) entry which is preliminary data.</text>
</comment>
<dbReference type="InterPro" id="IPR038352">
    <property type="entry name" value="Imelysin_sf"/>
</dbReference>
<name>A0A399ETD4_9DEIN</name>
<dbReference type="OrthoDB" id="27017at2"/>
<evidence type="ECO:0000256" key="1">
    <source>
        <dbReference type="ARBA" id="ARBA00004196"/>
    </source>
</evidence>
<proteinExistence type="predicted"/>
<evidence type="ECO:0000313" key="5">
    <source>
        <dbReference type="EMBL" id="RIH86766.1"/>
    </source>
</evidence>
<reference evidence="5 6" key="1">
    <citation type="submission" date="2018-08" db="EMBL/GenBank/DDBJ databases">
        <title>Meiothermus roseus NBRC 110900 genome sequencing project.</title>
        <authorList>
            <person name="Da Costa M.S."/>
            <person name="Albuquerque L."/>
            <person name="Raposo P."/>
            <person name="Froufe H.J.C."/>
            <person name="Barroso C.S."/>
            <person name="Egas C."/>
        </authorList>
    </citation>
    <scope>NUCLEOTIDE SEQUENCE [LARGE SCALE GENOMIC DNA]</scope>
    <source>
        <strain evidence="5 6">NBRC 110900</strain>
    </source>
</reference>
<dbReference type="GO" id="GO:0030313">
    <property type="term" value="C:cell envelope"/>
    <property type="evidence" value="ECO:0007669"/>
    <property type="project" value="UniProtKB-SubCell"/>
</dbReference>
<protein>
    <submittedName>
        <fullName evidence="5">Imelysin</fullName>
    </submittedName>
</protein>
<dbReference type="InterPro" id="IPR018976">
    <property type="entry name" value="Imelysin-like"/>
</dbReference>
<dbReference type="EMBL" id="QWLA01000026">
    <property type="protein sequence ID" value="RIH86766.1"/>
    <property type="molecule type" value="Genomic_DNA"/>
</dbReference>
<comment type="subcellular location">
    <subcellularLocation>
        <location evidence="1">Cell envelope</location>
    </subcellularLocation>
</comment>
<accession>A0A399ETD4</accession>
<evidence type="ECO:0000313" key="6">
    <source>
        <dbReference type="Proteomes" id="UP000265341"/>
    </source>
</evidence>
<feature type="chain" id="PRO_5017349934" evidence="3">
    <location>
        <begin position="20"/>
        <end position="342"/>
    </location>
</feature>
<dbReference type="InterPro" id="IPR018247">
    <property type="entry name" value="EF_Hand_1_Ca_BS"/>
</dbReference>
<feature type="domain" description="Imelysin-like" evidence="4">
    <location>
        <begin position="47"/>
        <end position="324"/>
    </location>
</feature>
<gene>
    <name evidence="5" type="ORF">Mrose_01613</name>
</gene>
<evidence type="ECO:0000259" key="4">
    <source>
        <dbReference type="Pfam" id="PF09375"/>
    </source>
</evidence>
<feature type="signal peptide" evidence="3">
    <location>
        <begin position="1"/>
        <end position="19"/>
    </location>
</feature>
<dbReference type="RefSeq" id="WP_119277267.1">
    <property type="nucleotide sequence ID" value="NZ_QWLA01000026.1"/>
</dbReference>
<sequence length="342" mass="36894">MRLCFVLVVIALGAAQAQGVETVKGYLLERLAAQKSATSQLTAAAGRYFEAARKASFDYRRLTQAPAAEAVRASLKEARAAWIKASPLYESVEGIVAGVELLADFDLNIDAGASQAEGGDAVVSFDLELPDGRVLKKPGNAFGLVEGSLWGTERAFSSGVAFDVDGDGRLGFGDWLPDAPFLKAAAEKLDQLTAELIAAAKTWKPTAQDVFGALAANVPTAAPVFLERWKTSRFVLGDKATRRDFNVISSLSDLVDNITSWQKLYEGVSPQVRAKDAALDTQILEGLRNLKAWTQRLLEQEKIRRFTPEQAEILLKEGDDRATAITGKIVQAAALLGIRVEQ</sequence>
<keyword evidence="6" id="KW-1185">Reference proteome</keyword>
<dbReference type="Pfam" id="PF09375">
    <property type="entry name" value="Peptidase_M75"/>
    <property type="match status" value="1"/>
</dbReference>
<dbReference type="Gene3D" id="1.20.1420.20">
    <property type="entry name" value="M75 peptidase, HXXE motif"/>
    <property type="match status" value="1"/>
</dbReference>
<organism evidence="5 6">
    <name type="scientific">Calidithermus roseus</name>
    <dbReference type="NCBI Taxonomy" id="1644118"/>
    <lineage>
        <taxon>Bacteria</taxon>
        <taxon>Thermotogati</taxon>
        <taxon>Deinococcota</taxon>
        <taxon>Deinococci</taxon>
        <taxon>Thermales</taxon>
        <taxon>Thermaceae</taxon>
        <taxon>Calidithermus</taxon>
    </lineage>
</organism>
<dbReference type="Proteomes" id="UP000265341">
    <property type="component" value="Unassembled WGS sequence"/>
</dbReference>
<dbReference type="InterPro" id="IPR036282">
    <property type="entry name" value="Glutathione-S-Trfase_C_sf"/>
</dbReference>
<dbReference type="SUPFAM" id="SSF47616">
    <property type="entry name" value="GST C-terminal domain-like"/>
    <property type="match status" value="1"/>
</dbReference>
<keyword evidence="2 3" id="KW-0732">Signal</keyword>
<dbReference type="PROSITE" id="PS00018">
    <property type="entry name" value="EF_HAND_1"/>
    <property type="match status" value="1"/>
</dbReference>
<dbReference type="AlphaFoldDB" id="A0A399ETD4"/>